<sequence>MAPRVESSRDSKTPIQTSSRQRTRHVSSGGCRKGRQRLAAQLCKPQRAREEMLNHLHLLRGQSRQPSAALGSLVLSPVSFFVFPQLLPCAPLAESRARYEVSQAYPGCSIHSRAAMALMSLNDGGMPPPLSRVVSGHTSPVGGVEMIHSQEMISRVQRLGPFSPLSPFVYAHSTLASSSFEPALLNSVSSAAQLPSIWRAGGCPELCSADLAGPPAVTLQAPPSSQTCSDAEDLTDSEDVPLFWLGFALFCLPTLLSIVREETQTAA</sequence>
<dbReference type="RefSeq" id="XP_001224819.1">
    <property type="nucleotide sequence ID" value="XM_001224818.1"/>
</dbReference>
<name>Q2GXZ1_CHAGB</name>
<dbReference type="AlphaFoldDB" id="Q2GXZ1"/>
<dbReference type="GeneID" id="4393563"/>
<dbReference type="HOGENOM" id="CLU_1042074_0_0_1"/>
<dbReference type="Proteomes" id="UP000001056">
    <property type="component" value="Unassembled WGS sequence"/>
</dbReference>
<dbReference type="InParanoid" id="Q2GXZ1"/>
<dbReference type="EMBL" id="CH408033">
    <property type="protein sequence ID" value="EAQ85910.1"/>
    <property type="molecule type" value="Genomic_DNA"/>
</dbReference>
<gene>
    <name evidence="2" type="ORF">CHGG_07163</name>
</gene>
<keyword evidence="3" id="KW-1185">Reference proteome</keyword>
<evidence type="ECO:0000313" key="3">
    <source>
        <dbReference type="Proteomes" id="UP000001056"/>
    </source>
</evidence>
<feature type="compositionally biased region" description="Basic and acidic residues" evidence="1">
    <location>
        <begin position="1"/>
        <end position="12"/>
    </location>
</feature>
<dbReference type="VEuPathDB" id="FungiDB:CHGG_07163"/>
<proteinExistence type="predicted"/>
<feature type="region of interest" description="Disordered" evidence="1">
    <location>
        <begin position="1"/>
        <end position="33"/>
    </location>
</feature>
<accession>Q2GXZ1</accession>
<evidence type="ECO:0000256" key="1">
    <source>
        <dbReference type="SAM" id="MobiDB-lite"/>
    </source>
</evidence>
<evidence type="ECO:0000313" key="2">
    <source>
        <dbReference type="EMBL" id="EAQ85910.1"/>
    </source>
</evidence>
<organism evidence="2 3">
    <name type="scientific">Chaetomium globosum (strain ATCC 6205 / CBS 148.51 / DSM 1962 / NBRC 6347 / NRRL 1970)</name>
    <name type="common">Soil fungus</name>
    <dbReference type="NCBI Taxonomy" id="306901"/>
    <lineage>
        <taxon>Eukaryota</taxon>
        <taxon>Fungi</taxon>
        <taxon>Dikarya</taxon>
        <taxon>Ascomycota</taxon>
        <taxon>Pezizomycotina</taxon>
        <taxon>Sordariomycetes</taxon>
        <taxon>Sordariomycetidae</taxon>
        <taxon>Sordariales</taxon>
        <taxon>Chaetomiaceae</taxon>
        <taxon>Chaetomium</taxon>
    </lineage>
</organism>
<reference evidence="3" key="1">
    <citation type="journal article" date="2015" name="Genome Announc.">
        <title>Draft genome sequence of the cellulolytic fungus Chaetomium globosum.</title>
        <authorList>
            <person name="Cuomo C.A."/>
            <person name="Untereiner W.A."/>
            <person name="Ma L.-J."/>
            <person name="Grabherr M."/>
            <person name="Birren B.W."/>
        </authorList>
    </citation>
    <scope>NUCLEOTIDE SEQUENCE [LARGE SCALE GENOMIC DNA]</scope>
    <source>
        <strain evidence="3">ATCC 6205 / CBS 148.51 / DSM 1962 / NBRC 6347 / NRRL 1970</strain>
    </source>
</reference>
<protein>
    <submittedName>
        <fullName evidence="2">Uncharacterized protein</fullName>
    </submittedName>
</protein>